<comment type="caution">
    <text evidence="2">The sequence shown here is derived from an EMBL/GenBank/DDBJ whole genome shotgun (WGS) entry which is preliminary data.</text>
</comment>
<dbReference type="SUPFAM" id="SSF51556">
    <property type="entry name" value="Metallo-dependent hydrolases"/>
    <property type="match status" value="1"/>
</dbReference>
<name>A0ABT3ZZJ8_9BACT</name>
<evidence type="ECO:0000313" key="2">
    <source>
        <dbReference type="EMBL" id="MCY1074837.1"/>
    </source>
</evidence>
<dbReference type="CDD" id="cd01297">
    <property type="entry name" value="D-aminoacylase"/>
    <property type="match status" value="1"/>
</dbReference>
<feature type="domain" description="Amidohydrolase 3" evidence="1">
    <location>
        <begin position="96"/>
        <end position="311"/>
    </location>
</feature>
<organism evidence="2 3">
    <name type="scientific">Archangium lansingense</name>
    <dbReference type="NCBI Taxonomy" id="2995310"/>
    <lineage>
        <taxon>Bacteria</taxon>
        <taxon>Pseudomonadati</taxon>
        <taxon>Myxococcota</taxon>
        <taxon>Myxococcia</taxon>
        <taxon>Myxococcales</taxon>
        <taxon>Cystobacterineae</taxon>
        <taxon>Archangiaceae</taxon>
        <taxon>Archangium</taxon>
    </lineage>
</organism>
<evidence type="ECO:0000259" key="1">
    <source>
        <dbReference type="Pfam" id="PF07969"/>
    </source>
</evidence>
<dbReference type="SUPFAM" id="SSF51338">
    <property type="entry name" value="Composite domain of metallo-dependent hydrolases"/>
    <property type="match status" value="1"/>
</dbReference>
<dbReference type="EMBL" id="JAPNKA010000001">
    <property type="protein sequence ID" value="MCY1074837.1"/>
    <property type="molecule type" value="Genomic_DNA"/>
</dbReference>
<dbReference type="PROSITE" id="PS51318">
    <property type="entry name" value="TAT"/>
    <property type="match status" value="1"/>
</dbReference>
<dbReference type="Gene3D" id="3.20.20.140">
    <property type="entry name" value="Metal-dependent hydrolases"/>
    <property type="match status" value="1"/>
</dbReference>
<dbReference type="InterPro" id="IPR011059">
    <property type="entry name" value="Metal-dep_hydrolase_composite"/>
</dbReference>
<proteinExistence type="predicted"/>
<dbReference type="InterPro" id="IPR006311">
    <property type="entry name" value="TAT_signal"/>
</dbReference>
<dbReference type="PANTHER" id="PTHR11647:SF1">
    <property type="entry name" value="COLLAPSIN RESPONSE MEDIATOR PROTEIN"/>
    <property type="match status" value="1"/>
</dbReference>
<dbReference type="RefSeq" id="WP_267533793.1">
    <property type="nucleotide sequence ID" value="NZ_JAPNKA010000001.1"/>
</dbReference>
<reference evidence="2 3" key="1">
    <citation type="submission" date="2022-11" db="EMBL/GenBank/DDBJ databases">
        <title>Minimal conservation of predation-associated metabolite biosynthetic gene clusters underscores biosynthetic potential of Myxococcota including descriptions for ten novel species: Archangium lansinium sp. nov., Myxococcus landrumus sp. nov., Nannocystis bai.</title>
        <authorList>
            <person name="Ahearne A."/>
            <person name="Stevens C."/>
            <person name="Phillips K."/>
        </authorList>
    </citation>
    <scope>NUCLEOTIDE SEQUENCE [LARGE SCALE GENOMIC DNA]</scope>
    <source>
        <strain evidence="2 3">MIWBW</strain>
    </source>
</reference>
<dbReference type="Gene3D" id="2.30.40.10">
    <property type="entry name" value="Urease, subunit C, domain 1"/>
    <property type="match status" value="1"/>
</dbReference>
<evidence type="ECO:0000313" key="3">
    <source>
        <dbReference type="Proteomes" id="UP001207654"/>
    </source>
</evidence>
<dbReference type="InterPro" id="IPR050378">
    <property type="entry name" value="Metallo-dep_Hydrolases_sf"/>
</dbReference>
<sequence length="572" mass="59830">MAPSHPTIRRQATSTASAPLTRRTVLGSALGLAGASALGCAGRGQRPGAGQTYDVLVQGGTVYDGTGAPGVAADIGIAGGRIVAIGALAGAGASTLIDARGLAVAPGFIDFHSHTDGTLFDDPNAESVLRQGVTTVVTGQDGYSRAPRLRASVAEGGSDRFESMDAFFEAIERLSPAVNVANMVGLGSVRKAVIGEENRPATPEELARMVALVEAALSEGACGASSGLEYTPGAFASLEELIALCRPLGARGLVYATHIRNEDEQLLEAIDEAIAVARGAGCPLHISHLKTSGRRNWSKLEQIFARLERARTEERVDLSFDRYPYTAYQTTLTNLFPAWSRDGGADAFLARLSEPGMGERLREAAMTKVESIGGWDNVMVSAVAHAADRAAEGQRLGSYAAALGTSPYEAAVGLLQRSRGNVGMVGFAMSEDNLVRIISHPLWMAASDGSAMALEGPARRGHPHPRSLGTFSRVLGVYVREKKVLTLEQAIHKLSGFPAARARLKDRGLLAPGMAADVVVFDPASVADQATYAQPFAYATGVRAVLVNGALALLDGERGPQRAGRPLRVTAA</sequence>
<dbReference type="InterPro" id="IPR032466">
    <property type="entry name" value="Metal_Hydrolase"/>
</dbReference>
<dbReference type="Proteomes" id="UP001207654">
    <property type="component" value="Unassembled WGS sequence"/>
</dbReference>
<keyword evidence="3" id="KW-1185">Reference proteome</keyword>
<dbReference type="Pfam" id="PF07969">
    <property type="entry name" value="Amidohydro_3"/>
    <property type="match status" value="2"/>
</dbReference>
<dbReference type="PANTHER" id="PTHR11647">
    <property type="entry name" value="HYDRANTOINASE/DIHYDROPYRIMIDINASE FAMILY MEMBER"/>
    <property type="match status" value="1"/>
</dbReference>
<dbReference type="InterPro" id="IPR013108">
    <property type="entry name" value="Amidohydro_3"/>
</dbReference>
<feature type="domain" description="Amidohydrolase 3" evidence="1">
    <location>
        <begin position="464"/>
        <end position="550"/>
    </location>
</feature>
<dbReference type="Gene3D" id="3.30.1490.130">
    <property type="entry name" value="D-aminoacylase. Domain 3"/>
    <property type="match status" value="1"/>
</dbReference>
<dbReference type="InterPro" id="IPR023100">
    <property type="entry name" value="D-aminoacylase_insert_dom_sf"/>
</dbReference>
<protein>
    <submittedName>
        <fullName evidence="2">D-aminoacylase</fullName>
    </submittedName>
</protein>
<accession>A0ABT3ZZJ8</accession>
<gene>
    <name evidence="2" type="ORF">OV287_10080</name>
</gene>